<evidence type="ECO:0000256" key="1">
    <source>
        <dbReference type="ARBA" id="ARBA00004477"/>
    </source>
</evidence>
<feature type="transmembrane region" description="Helical" evidence="11">
    <location>
        <begin position="410"/>
        <end position="432"/>
    </location>
</feature>
<evidence type="ECO:0000256" key="6">
    <source>
        <dbReference type="ARBA" id="ARBA00022679"/>
    </source>
</evidence>
<feature type="transmembrane region" description="Helical" evidence="11">
    <location>
        <begin position="308"/>
        <end position="327"/>
    </location>
</feature>
<dbReference type="Pfam" id="PF04188">
    <property type="entry name" value="Mannosyl_trans2"/>
    <property type="match status" value="1"/>
</dbReference>
<accession>A0A0D2UPD5</accession>
<dbReference type="FunCoup" id="A0A0D2UPD5">
    <property type="interactions" value="59"/>
</dbReference>
<dbReference type="EC" id="2.4.1.-" evidence="11"/>
<dbReference type="EMBL" id="KE346372">
    <property type="protein sequence ID" value="KJE96876.1"/>
    <property type="molecule type" value="Genomic_DNA"/>
</dbReference>
<keyword evidence="13" id="KW-1185">Reference proteome</keyword>
<comment type="similarity">
    <text evidence="3 11">Belongs to the PIGV family.</text>
</comment>
<reference evidence="13" key="1">
    <citation type="submission" date="2011-02" db="EMBL/GenBank/DDBJ databases">
        <title>The Genome Sequence of Capsaspora owczarzaki ATCC 30864.</title>
        <authorList>
            <person name="Russ C."/>
            <person name="Cuomo C."/>
            <person name="Burger G."/>
            <person name="Gray M.W."/>
            <person name="Holland P.W.H."/>
            <person name="King N."/>
            <person name="Lang F.B.F."/>
            <person name="Roger A.J."/>
            <person name="Ruiz-Trillo I."/>
            <person name="Young S.K."/>
            <person name="Zeng Q."/>
            <person name="Gargeya S."/>
            <person name="Alvarado L."/>
            <person name="Berlin A."/>
            <person name="Chapman S.B."/>
            <person name="Chen Z."/>
            <person name="Freedman E."/>
            <person name="Gellesch M."/>
            <person name="Goldberg J."/>
            <person name="Griggs A."/>
            <person name="Gujja S."/>
            <person name="Heilman E."/>
            <person name="Heiman D."/>
            <person name="Howarth C."/>
            <person name="Mehta T."/>
            <person name="Neiman D."/>
            <person name="Pearson M."/>
            <person name="Roberts A."/>
            <person name="Saif S."/>
            <person name="Shea T."/>
            <person name="Shenoy N."/>
            <person name="Sisk P."/>
            <person name="Stolte C."/>
            <person name="Sykes S."/>
            <person name="White J."/>
            <person name="Yandava C."/>
            <person name="Haas B."/>
            <person name="Nusbaum C."/>
            <person name="Birren B."/>
        </authorList>
    </citation>
    <scope>NUCLEOTIDE SEQUENCE</scope>
    <source>
        <strain evidence="13">ATCC 30864</strain>
    </source>
</reference>
<keyword evidence="8 11" id="KW-0256">Endoplasmic reticulum</keyword>
<keyword evidence="10 11" id="KW-0472">Membrane</keyword>
<dbReference type="PANTHER" id="PTHR12468">
    <property type="entry name" value="GPI MANNOSYLTRANSFERASE 2"/>
    <property type="match status" value="1"/>
</dbReference>
<evidence type="ECO:0000256" key="10">
    <source>
        <dbReference type="ARBA" id="ARBA00023136"/>
    </source>
</evidence>
<dbReference type="PANTHER" id="PTHR12468:SF2">
    <property type="entry name" value="GPI MANNOSYLTRANSFERASE 2"/>
    <property type="match status" value="1"/>
</dbReference>
<dbReference type="InterPro" id="IPR007315">
    <property type="entry name" value="PIG-V/Gpi18"/>
</dbReference>
<dbReference type="STRING" id="595528.A0A0D2UPD5"/>
<dbReference type="GO" id="GO:0000009">
    <property type="term" value="F:alpha-1,6-mannosyltransferase activity"/>
    <property type="evidence" value="ECO:0007669"/>
    <property type="project" value="InterPro"/>
</dbReference>
<dbReference type="UniPathway" id="UPA00196"/>
<dbReference type="eggNOG" id="KOG2647">
    <property type="taxonomic scope" value="Eukaryota"/>
</dbReference>
<evidence type="ECO:0000256" key="4">
    <source>
        <dbReference type="ARBA" id="ARBA00022502"/>
    </source>
</evidence>
<proteinExistence type="inferred from homology"/>
<dbReference type="GO" id="GO:0006506">
    <property type="term" value="P:GPI anchor biosynthetic process"/>
    <property type="evidence" value="ECO:0007669"/>
    <property type="project" value="UniProtKB-UniPathway"/>
</dbReference>
<dbReference type="GO" id="GO:0005789">
    <property type="term" value="C:endoplasmic reticulum membrane"/>
    <property type="evidence" value="ECO:0007669"/>
    <property type="project" value="UniProtKB-SubCell"/>
</dbReference>
<evidence type="ECO:0000256" key="3">
    <source>
        <dbReference type="ARBA" id="ARBA00008698"/>
    </source>
</evidence>
<dbReference type="GO" id="GO:0004376">
    <property type="term" value="F:GPI mannosyltransferase activity"/>
    <property type="evidence" value="ECO:0007669"/>
    <property type="project" value="InterPro"/>
</dbReference>
<protein>
    <recommendedName>
        <fullName evidence="11">GPI mannosyltransferase 2</fullName>
        <ecNumber evidence="11">2.4.1.-</ecNumber>
    </recommendedName>
</protein>
<dbReference type="InParanoid" id="A0A0D2UPD5"/>
<evidence type="ECO:0000313" key="13">
    <source>
        <dbReference type="Proteomes" id="UP000008743"/>
    </source>
</evidence>
<evidence type="ECO:0000256" key="9">
    <source>
        <dbReference type="ARBA" id="ARBA00022989"/>
    </source>
</evidence>
<dbReference type="Proteomes" id="UP000008743">
    <property type="component" value="Unassembled WGS sequence"/>
</dbReference>
<comment type="pathway">
    <text evidence="2 11">Glycolipid biosynthesis; glycosylphosphatidylinositol-anchor biosynthesis.</text>
</comment>
<feature type="transmembrane region" description="Helical" evidence="11">
    <location>
        <begin position="150"/>
        <end position="172"/>
    </location>
</feature>
<evidence type="ECO:0000313" key="12">
    <source>
        <dbReference type="EMBL" id="KJE96876.1"/>
    </source>
</evidence>
<feature type="transmembrane region" description="Helical" evidence="11">
    <location>
        <begin position="78"/>
        <end position="96"/>
    </location>
</feature>
<keyword evidence="6 11" id="KW-0808">Transferase</keyword>
<evidence type="ECO:0000256" key="2">
    <source>
        <dbReference type="ARBA" id="ARBA00004687"/>
    </source>
</evidence>
<comment type="caution">
    <text evidence="11">Lacks conserved residue(s) required for the propagation of feature annotation.</text>
</comment>
<evidence type="ECO:0000256" key="7">
    <source>
        <dbReference type="ARBA" id="ARBA00022692"/>
    </source>
</evidence>
<feature type="transmembrane region" description="Helical" evidence="11">
    <location>
        <begin position="236"/>
        <end position="259"/>
    </location>
</feature>
<gene>
    <name evidence="12" type="ORF">CAOG_007129</name>
</gene>
<comment type="function">
    <text evidence="11">Mannosyltransferase involved in glycosylphosphatidylinositol-anchor biosynthesis.</text>
</comment>
<dbReference type="PhylomeDB" id="A0A0D2UPD5"/>
<sequence length="435" mass="48492">MAADAAKVASLATASRIVILAAQAALNAAIEDYDTSGPIGVVNQSRPEVQAALGGLARWDGVYMLRIAQMQEYEFEQISAFFPLYPAIVHAVGWMLGGSASSLLIAAAFVSNVCFVIATIGLFLLSKRVLNTDRHAGIVAALFMLNPANIFFSAAYTESLFAALTFWAFYFAERAFNPVQSRRAWLWHGTCAITLALSSLNRGNGMVSVALPLFLLVSQLRHNLLYQPQRRRVRLVLGNLLLACFYVTFAVGPFLWWQYRSYHEFCTSPEATRPWCSQSLPFIYSFVQEHYWNNGFLRYYELKQVPNFVLALPILVLAFATVGNFALTTLAEGRLRDFVLQGRTFQFAHCIWNSATFPYIVLTRFLCASCPAIFFGAANIVQPIKLRTNNTKNTTHSVMAHPTGIPGLQAIALVAYFVLYSMLGCLLFPNFYPWT</sequence>
<name>A0A0D2UPD5_CAPO3</name>
<dbReference type="OrthoDB" id="10252502at2759"/>
<keyword evidence="4 11" id="KW-0337">GPI-anchor biosynthesis</keyword>
<keyword evidence="9 11" id="KW-1133">Transmembrane helix</keyword>
<comment type="subcellular location">
    <subcellularLocation>
        <location evidence="1 11">Endoplasmic reticulum membrane</location>
        <topology evidence="1 11">Multi-pass membrane protein</topology>
    </subcellularLocation>
</comment>
<evidence type="ECO:0000256" key="8">
    <source>
        <dbReference type="ARBA" id="ARBA00022824"/>
    </source>
</evidence>
<evidence type="ECO:0000256" key="5">
    <source>
        <dbReference type="ARBA" id="ARBA00022676"/>
    </source>
</evidence>
<keyword evidence="7 11" id="KW-0812">Transmembrane</keyword>
<organism evidence="12 13">
    <name type="scientific">Capsaspora owczarzaki (strain ATCC 30864)</name>
    <dbReference type="NCBI Taxonomy" id="595528"/>
    <lineage>
        <taxon>Eukaryota</taxon>
        <taxon>Filasterea</taxon>
        <taxon>Capsaspora</taxon>
    </lineage>
</organism>
<feature type="transmembrane region" description="Helical" evidence="11">
    <location>
        <begin position="184"/>
        <end position="200"/>
    </location>
</feature>
<evidence type="ECO:0000256" key="11">
    <source>
        <dbReference type="RuleBase" id="RU363112"/>
    </source>
</evidence>
<dbReference type="AlphaFoldDB" id="A0A0D2UPD5"/>
<keyword evidence="5 11" id="KW-0328">Glycosyltransferase</keyword>
<feature type="transmembrane region" description="Helical" evidence="11">
    <location>
        <begin position="103"/>
        <end position="125"/>
    </location>
</feature>
<dbReference type="GO" id="GO:0031501">
    <property type="term" value="C:mannosyltransferase complex"/>
    <property type="evidence" value="ECO:0007669"/>
    <property type="project" value="TreeGrafter"/>
</dbReference>